<protein>
    <submittedName>
        <fullName evidence="1">Host-nuclease inhibitor protein Gam, putative</fullName>
    </submittedName>
</protein>
<organism evidence="1 2">
    <name type="scientific">Desulfatibacillum aliphaticivorans</name>
    <dbReference type="NCBI Taxonomy" id="218208"/>
    <lineage>
        <taxon>Bacteria</taxon>
        <taxon>Pseudomonadati</taxon>
        <taxon>Thermodesulfobacteriota</taxon>
        <taxon>Desulfobacteria</taxon>
        <taxon>Desulfobacterales</taxon>
        <taxon>Desulfatibacillaceae</taxon>
        <taxon>Desulfatibacillum</taxon>
    </lineage>
</organism>
<dbReference type="Gene3D" id="1.20.5.170">
    <property type="match status" value="1"/>
</dbReference>
<dbReference type="Pfam" id="PF07352">
    <property type="entry name" value="Phage_Mu_Gam"/>
    <property type="match status" value="1"/>
</dbReference>
<sequence length="173" mass="19632">MARKKPSTNNLFPVRDLNEANEALREMASLKRDLDAVNADMNASIDKAKLDAEVEAAPIQTRMKAIENGLLAYAEINKDALFKKKRSVDLDFGRIGYRRSKEVKAQPKKTLASILEKLKSLGFKEGIRVKESVNKDVLRDWPEERLAMVDARIVEKDTFWLEPDETKLTDKAA</sequence>
<dbReference type="InterPro" id="IPR009951">
    <property type="entry name" value="Host-nuc_inhib_Gam"/>
</dbReference>
<dbReference type="SUPFAM" id="SSF161266">
    <property type="entry name" value="Gam-like"/>
    <property type="match status" value="1"/>
</dbReference>
<dbReference type="AlphaFoldDB" id="B8FGN3"/>
<proteinExistence type="predicted"/>
<reference evidence="1 2" key="1">
    <citation type="journal article" date="2012" name="Environ. Microbiol.">
        <title>The genome sequence of Desulfatibacillum alkenivorans AK-01: a blueprint for anaerobic alkane oxidation.</title>
        <authorList>
            <person name="Callaghan A.V."/>
            <person name="Morris B.E."/>
            <person name="Pereira I.A."/>
            <person name="McInerney M.J."/>
            <person name="Austin R.N."/>
            <person name="Groves J.T."/>
            <person name="Kukor J.J."/>
            <person name="Suflita J.M."/>
            <person name="Young L.Y."/>
            <person name="Zylstra G.J."/>
            <person name="Wawrik B."/>
        </authorList>
    </citation>
    <scope>NUCLEOTIDE SEQUENCE [LARGE SCALE GENOMIC DNA]</scope>
    <source>
        <strain evidence="1 2">AK-01</strain>
    </source>
</reference>
<dbReference type="KEGG" id="dal:Dalk_3575"/>
<evidence type="ECO:0000313" key="1">
    <source>
        <dbReference type="EMBL" id="ACL05263.1"/>
    </source>
</evidence>
<name>B8FGN3_DESAL</name>
<evidence type="ECO:0000313" key="2">
    <source>
        <dbReference type="Proteomes" id="UP000000739"/>
    </source>
</evidence>
<gene>
    <name evidence="1" type="ordered locus">Dalk_3575</name>
</gene>
<keyword evidence="2" id="KW-1185">Reference proteome</keyword>
<dbReference type="GO" id="GO:0042262">
    <property type="term" value="P:DNA protection"/>
    <property type="evidence" value="ECO:0007669"/>
    <property type="project" value="InterPro"/>
</dbReference>
<dbReference type="Proteomes" id="UP000000739">
    <property type="component" value="Chromosome"/>
</dbReference>
<dbReference type="eggNOG" id="COG4396">
    <property type="taxonomic scope" value="Bacteria"/>
</dbReference>
<dbReference type="HOGENOM" id="CLU_129156_0_0_7"/>
<dbReference type="GO" id="GO:0003690">
    <property type="term" value="F:double-stranded DNA binding"/>
    <property type="evidence" value="ECO:0007669"/>
    <property type="project" value="InterPro"/>
</dbReference>
<dbReference type="RefSeq" id="WP_015948320.1">
    <property type="nucleotide sequence ID" value="NC_011768.1"/>
</dbReference>
<accession>B8FGN3</accession>
<dbReference type="EMBL" id="CP001322">
    <property type="protein sequence ID" value="ACL05263.1"/>
    <property type="molecule type" value="Genomic_DNA"/>
</dbReference>